<feature type="chain" id="PRO_5035496116" description="Phosphatidylserine decarboxylase beta chain" evidence="13">
    <location>
        <begin position="1"/>
        <end position="356"/>
    </location>
</feature>
<dbReference type="PANTHER" id="PTHR10067:SF6">
    <property type="entry name" value="PHOSPHATIDYLSERINE DECARBOXYLASE PROENZYME, MITOCHONDRIAL"/>
    <property type="match status" value="1"/>
</dbReference>
<reference evidence="14" key="1">
    <citation type="submission" date="2019-08" db="EMBL/GenBank/DDBJ databases">
        <title>The genome of the North American firefly Photinus pyralis.</title>
        <authorList>
            <consortium name="Photinus pyralis genome working group"/>
            <person name="Fallon T.R."/>
            <person name="Sander Lower S.E."/>
            <person name="Weng J.-K."/>
        </authorList>
    </citation>
    <scope>NUCLEOTIDE SEQUENCE</scope>
    <source>
        <strain evidence="14">TRF0915ILg1</strain>
        <tissue evidence="14">Whole body</tissue>
    </source>
</reference>
<dbReference type="InterPro" id="IPR003817">
    <property type="entry name" value="PS_Dcarbxylase"/>
</dbReference>
<feature type="active site" description="Charge relay system; for autoendoproteolytic cleavage activity" evidence="13">
    <location>
        <position position="357"/>
    </location>
</feature>
<keyword evidence="6 13" id="KW-0443">Lipid metabolism</keyword>
<dbReference type="EMBL" id="VTPC01001891">
    <property type="protein sequence ID" value="KAF2901070.1"/>
    <property type="molecule type" value="Genomic_DNA"/>
</dbReference>
<dbReference type="GO" id="GO:0005743">
    <property type="term" value="C:mitochondrial inner membrane"/>
    <property type="evidence" value="ECO:0007669"/>
    <property type="project" value="UniProtKB-SubCell"/>
</dbReference>
<evidence type="ECO:0000256" key="7">
    <source>
        <dbReference type="ARBA" id="ARBA00023136"/>
    </source>
</evidence>
<proteinExistence type="inferred from homology"/>
<dbReference type="PANTHER" id="PTHR10067">
    <property type="entry name" value="PHOSPHATIDYLSERINE DECARBOXYLASE"/>
    <property type="match status" value="1"/>
</dbReference>
<evidence type="ECO:0000256" key="11">
    <source>
        <dbReference type="ARBA" id="ARBA00023317"/>
    </source>
</evidence>
<protein>
    <recommendedName>
        <fullName evidence="13">Phosphatidylserine decarboxylase proenzyme, mitochondrial</fullName>
        <ecNumber evidence="13">4.1.1.65</ecNumber>
    </recommendedName>
    <component>
        <recommendedName>
            <fullName evidence="13">Phosphatidylserine decarboxylase beta chain</fullName>
        </recommendedName>
    </component>
    <component>
        <recommendedName>
            <fullName evidence="13">Phosphatidylserine decarboxylase alpha chain</fullName>
        </recommendedName>
    </component>
</protein>
<comment type="PTM">
    <text evidence="13">Is synthesized initially as an inactive proenzyme. Formation of the active enzyme involves a self-maturation process in which the active site pyruvoyl group is generated from an internal serine residue via an autocatalytic post-translational modification. Two non-identical subunits are generated from the proenzyme in this reaction, and the pyruvate is formed at the N-terminus of the alpha chain, which is derived from the carboxyl end of the proenzyme. The autoendoproteolytic cleavage occurs by a canonical serine protease mechanism, in which the side chain hydroxyl group of the serine supplies its oxygen atom to form the C-terminus of the beta chain, while the remainder of the serine residue undergoes an oxidative deamination to produce ammonia and the pyruvoyl prosthetic group on the alpha chain. During this reaction, the Ser that is part of the protease active site of the proenzyme becomes the pyruvoyl prosthetic group, which constitutes an essential element of the active site of the mature decarboxylase.</text>
</comment>
<comment type="catalytic activity">
    <reaction evidence="13">
        <text>a 1,2-diacyl-sn-glycero-3-phospho-L-serine + H(+) = a 1,2-diacyl-sn-glycero-3-phosphoethanolamine + CO2</text>
        <dbReference type="Rhea" id="RHEA:20828"/>
        <dbReference type="ChEBI" id="CHEBI:15378"/>
        <dbReference type="ChEBI" id="CHEBI:16526"/>
        <dbReference type="ChEBI" id="CHEBI:57262"/>
        <dbReference type="ChEBI" id="CHEBI:64612"/>
        <dbReference type="EC" id="4.1.1.65"/>
    </reaction>
</comment>
<keyword evidence="13" id="KW-0999">Mitochondrion inner membrane</keyword>
<evidence type="ECO:0000313" key="14">
    <source>
        <dbReference type="EMBL" id="KAF2901070.1"/>
    </source>
</evidence>
<feature type="topological domain" description="Mitochondrial intermembrane" evidence="13">
    <location>
        <begin position="78"/>
        <end position="409"/>
    </location>
</feature>
<feature type="chain" id="PRO_5035496115" description="Phosphatidylserine decarboxylase alpha chain" evidence="13">
    <location>
        <begin position="357"/>
        <end position="409"/>
    </location>
</feature>
<dbReference type="InterPro" id="IPR033177">
    <property type="entry name" value="PSD-B"/>
</dbReference>
<evidence type="ECO:0000256" key="5">
    <source>
        <dbReference type="ARBA" id="ARBA00022989"/>
    </source>
</evidence>
<comment type="subcellular location">
    <molecule>Phosphatidylserine decarboxylase alpha chain</molecule>
    <subcellularLocation>
        <location evidence="13">Mitochondrion inner membrane</location>
        <topology evidence="13">Peripheral membrane protein</topology>
        <orientation evidence="13">Intermembrane side</orientation>
    </subcellularLocation>
    <text evidence="13">Anchored to the mitochondrial inner membrane through its interaction with the integral membrane beta chain.</text>
</comment>
<keyword evidence="13" id="KW-0865">Zymogen</keyword>
<comment type="cofactor">
    <cofactor evidence="13">
        <name>pyruvate</name>
        <dbReference type="ChEBI" id="CHEBI:15361"/>
    </cofactor>
    <text evidence="13">Binds 1 pyruvoyl group covalently per subunit.</text>
</comment>
<dbReference type="OrthoDB" id="4330at2759"/>
<comment type="function">
    <text evidence="12">Catalyzes the formation of phosphatidylethanolamine (PtdEtn) from phosphatidylserine (PtdSer). Plays a central role in phospholipid metabolism and in the interorganelle trafficking of phosphatidylserine. May be involved in lipid droplet biogenesis at the endoplasmic reticulum membrane.</text>
</comment>
<keyword evidence="3 13" id="KW-0812">Transmembrane</keyword>
<evidence type="ECO:0000256" key="4">
    <source>
        <dbReference type="ARBA" id="ARBA00022793"/>
    </source>
</evidence>
<keyword evidence="15" id="KW-1185">Reference proteome</keyword>
<keyword evidence="7 13" id="KW-0472">Membrane</keyword>
<dbReference type="GO" id="GO:0016540">
    <property type="term" value="P:protein autoprocessing"/>
    <property type="evidence" value="ECO:0007669"/>
    <property type="project" value="UniProtKB-UniRule"/>
</dbReference>
<sequence length="409" mass="46626">MSLYILTSIKLIPGPIQQARLVSPISRLNWRFSLLNQKTNYVKWFSTGRGKIREWSTWKGIITRFVPIGLCLIAVMQWRAYRKFSADHTAKNWEVIFYCSLPLRATSRCWGWIADKRLPESLRPYIYGLYSNTFGVNLSEAAEEDFKSYPSLADFFARALKEGVRIIDPTSCLVSPCDGTVLHFGPVNTGQVEQVKGITYSLEKFLGENTWNRSNNNGDYRTSLLHKSDKQSCLYQCIIYLAPGDYHRFHSPTEWQPTHRRHFTGELLSVNPSVARWLPGLFCLNERAVYLGQWAFGFFSMTAVGATNVGTVKVYFDKALQTNRPKYKQSYLWKDKCFGSTVLLKKGDPFGEFRMGSTIVLLFEAPASFRFNLTPGQRVQMGQAICCAAKEGHVDRVQKPTYSVISNAS</sequence>
<dbReference type="Proteomes" id="UP000801492">
    <property type="component" value="Unassembled WGS sequence"/>
</dbReference>
<evidence type="ECO:0000313" key="15">
    <source>
        <dbReference type="Proteomes" id="UP000801492"/>
    </source>
</evidence>
<feature type="active site" description="Charge relay system; for autoendoproteolytic cleavage activity" evidence="13">
    <location>
        <position position="178"/>
    </location>
</feature>
<keyword evidence="10 13" id="KW-1208">Phospholipid metabolism</keyword>
<comment type="similarity">
    <text evidence="13">Belongs to the phosphatidylserine decarboxylase family. PSD-B subfamily. Eukaryotic type I sub-subfamily.</text>
</comment>
<comment type="pathway">
    <text evidence="13">Phospholipid metabolism; phosphatidylethanolamine biosynthesis; phosphatidylethanolamine from CDP-diacylglycerol: step 2/2.</text>
</comment>
<dbReference type="GO" id="GO:0006646">
    <property type="term" value="P:phosphatidylethanolamine biosynthetic process"/>
    <property type="evidence" value="ECO:0007669"/>
    <property type="project" value="UniProtKB-UniRule"/>
</dbReference>
<evidence type="ECO:0000256" key="1">
    <source>
        <dbReference type="ARBA" id="ARBA00005189"/>
    </source>
</evidence>
<keyword evidence="9 13" id="KW-0456">Lyase</keyword>
<dbReference type="HAMAP" id="MF_03208">
    <property type="entry name" value="PS_decarb_PSD_B_type1_euk"/>
    <property type="match status" value="1"/>
</dbReference>
<evidence type="ECO:0000256" key="6">
    <source>
        <dbReference type="ARBA" id="ARBA00023098"/>
    </source>
</evidence>
<comment type="caution">
    <text evidence="14">The sequence shown here is derived from an EMBL/GenBank/DDBJ whole genome shotgun (WGS) entry which is preliminary data.</text>
</comment>
<comment type="pathway">
    <text evidence="1">Lipid metabolism.</text>
</comment>
<feature type="active site" description="Charge relay system; for autoendoproteolytic cleavage activity" evidence="13">
    <location>
        <position position="250"/>
    </location>
</feature>
<keyword evidence="5 13" id="KW-1133">Transmembrane helix</keyword>
<accession>A0A8K0D7P7</accession>
<name>A0A8K0D7P7_IGNLU</name>
<evidence type="ECO:0000256" key="12">
    <source>
        <dbReference type="ARBA" id="ARBA00045136"/>
    </source>
</evidence>
<feature type="modified residue" description="Pyruvic acid (Ser); by autocatalysis" evidence="13">
    <location>
        <position position="357"/>
    </location>
</feature>
<dbReference type="NCBIfam" id="TIGR00163">
    <property type="entry name" value="PS_decarb"/>
    <property type="match status" value="1"/>
</dbReference>
<keyword evidence="13" id="KW-0496">Mitochondrion</keyword>
<dbReference type="AlphaFoldDB" id="A0A8K0D7P7"/>
<keyword evidence="8 13" id="KW-0594">Phospholipid biosynthesis</keyword>
<organism evidence="14 15">
    <name type="scientific">Ignelater luminosus</name>
    <name type="common">Cucubano</name>
    <name type="synonym">Pyrophorus luminosus</name>
    <dbReference type="NCBI Taxonomy" id="2038154"/>
    <lineage>
        <taxon>Eukaryota</taxon>
        <taxon>Metazoa</taxon>
        <taxon>Ecdysozoa</taxon>
        <taxon>Arthropoda</taxon>
        <taxon>Hexapoda</taxon>
        <taxon>Insecta</taxon>
        <taxon>Pterygota</taxon>
        <taxon>Neoptera</taxon>
        <taxon>Endopterygota</taxon>
        <taxon>Coleoptera</taxon>
        <taxon>Polyphaga</taxon>
        <taxon>Elateriformia</taxon>
        <taxon>Elateroidea</taxon>
        <taxon>Elateridae</taxon>
        <taxon>Agrypninae</taxon>
        <taxon>Pyrophorini</taxon>
        <taxon>Ignelater</taxon>
    </lineage>
</organism>
<dbReference type="Pfam" id="PF02666">
    <property type="entry name" value="PS_Dcarbxylase"/>
    <property type="match status" value="1"/>
</dbReference>
<feature type="active site" description="Schiff-base intermediate with substrate; via pyruvic acid; for decarboxylase activity" evidence="13">
    <location>
        <position position="357"/>
    </location>
</feature>
<evidence type="ECO:0000256" key="9">
    <source>
        <dbReference type="ARBA" id="ARBA00023239"/>
    </source>
</evidence>
<comment type="subunit">
    <text evidence="13">Heterodimer of a large membrane-associated beta subunit and a small pyruvoyl-containing alpha subunit.</text>
</comment>
<dbReference type="EC" id="4.1.1.65" evidence="13"/>
<evidence type="ECO:0000256" key="2">
    <source>
        <dbReference type="ARBA" id="ARBA00022516"/>
    </source>
</evidence>
<feature type="site" description="Cleavage (non-hydrolytic); by autocatalysis" evidence="13">
    <location>
        <begin position="356"/>
        <end position="357"/>
    </location>
</feature>
<feature type="topological domain" description="Mitochondrial matrix" evidence="13">
    <location>
        <begin position="1"/>
        <end position="58"/>
    </location>
</feature>
<evidence type="ECO:0000256" key="10">
    <source>
        <dbReference type="ARBA" id="ARBA00023264"/>
    </source>
</evidence>
<evidence type="ECO:0000256" key="3">
    <source>
        <dbReference type="ARBA" id="ARBA00022692"/>
    </source>
</evidence>
<gene>
    <name evidence="14" type="ORF">ILUMI_05126</name>
</gene>
<comment type="subcellular location">
    <molecule>Phosphatidylserine decarboxylase beta chain</molecule>
    <subcellularLocation>
        <location evidence="13">Mitochondrion inner membrane</location>
        <topology evidence="13">Single-pass membrane protein</topology>
        <orientation evidence="13">Intermembrane side</orientation>
    </subcellularLocation>
</comment>
<evidence type="ECO:0000256" key="13">
    <source>
        <dbReference type="HAMAP-Rule" id="MF_03208"/>
    </source>
</evidence>
<keyword evidence="2 13" id="KW-0444">Lipid biosynthesis</keyword>
<dbReference type="UniPathway" id="UPA00558">
    <property type="reaction ID" value="UER00616"/>
</dbReference>
<keyword evidence="4 13" id="KW-0210">Decarboxylase</keyword>
<keyword evidence="11 13" id="KW-0670">Pyruvate</keyword>
<dbReference type="InterPro" id="IPR033661">
    <property type="entry name" value="PSD_type1_euk"/>
</dbReference>
<evidence type="ECO:0000256" key="8">
    <source>
        <dbReference type="ARBA" id="ARBA00023209"/>
    </source>
</evidence>
<dbReference type="GO" id="GO:0004609">
    <property type="term" value="F:phosphatidylserine decarboxylase activity"/>
    <property type="evidence" value="ECO:0007669"/>
    <property type="project" value="UniProtKB-UniRule"/>
</dbReference>